<gene>
    <name evidence="1" type="ORF">OWV82_018020</name>
</gene>
<proteinExistence type="predicted"/>
<evidence type="ECO:0000313" key="2">
    <source>
        <dbReference type="Proteomes" id="UP001164539"/>
    </source>
</evidence>
<keyword evidence="2" id="KW-1185">Reference proteome</keyword>
<dbReference type="EMBL" id="CM051403">
    <property type="protein sequence ID" value="KAJ4707993.1"/>
    <property type="molecule type" value="Genomic_DNA"/>
</dbReference>
<protein>
    <submittedName>
        <fullName evidence="1">Arf GTPase activating protein</fullName>
    </submittedName>
</protein>
<reference evidence="1 2" key="1">
    <citation type="journal article" date="2023" name="Science">
        <title>Complex scaffold remodeling in plant triterpene biosynthesis.</title>
        <authorList>
            <person name="De La Pena R."/>
            <person name="Hodgson H."/>
            <person name="Liu J.C."/>
            <person name="Stephenson M.J."/>
            <person name="Martin A.C."/>
            <person name="Owen C."/>
            <person name="Harkess A."/>
            <person name="Leebens-Mack J."/>
            <person name="Jimenez L.E."/>
            <person name="Osbourn A."/>
            <person name="Sattely E.S."/>
        </authorList>
    </citation>
    <scope>NUCLEOTIDE SEQUENCE [LARGE SCALE GENOMIC DNA]</scope>
    <source>
        <strain evidence="2">cv. JPN11</strain>
        <tissue evidence="1">Leaf</tissue>
    </source>
</reference>
<evidence type="ECO:0000313" key="1">
    <source>
        <dbReference type="EMBL" id="KAJ4707993.1"/>
    </source>
</evidence>
<dbReference type="Proteomes" id="UP001164539">
    <property type="component" value="Chromosome 10"/>
</dbReference>
<sequence>MKRMGNKVKEDERIEGIIRGLLKLPENRRCINCNSLGPQYVCTTFLTFVCTNCSGVHREFTHRVKSISMAKFTADEVSALQAAGNERARQIYLKSWDPQCNSYPDGSNLYRIRDFIKHVYVDRKYTGEKSDKLPRLRLGEKEESYESSRKVGAYLGESRSPYHESRYEPSSSKRSGHRGRSDDRNFRYYLDERRSPAYNQESSRFTGYRKSSRSPVHFEIVDDRFRDDVSGSGRRSDSCSSKNKEYKSGSRSPDCQRNTNSSSSVVVRHIKDILGENAPSLEIGKHSKAIDGKVADGSDNNQKIAQSGSQHSVDGNPVENEKGHSESLNNLENEKAHSEPTDAAEETSAPQTEPQAQSITPSTDGGIQSSQEPPAKEKAPAAPPPNPVELLLLELSGPFIMQSTDDAPSTVSESDMPACDALPSSVNTSTANMQVQPNGSSMPEGSVSSTAPLEQMLMLPSSVQGQPSGGKMPGSSVLPSSPLGQITTSPKSFGETTTLSTAIVPVSSFHGGSPLAKSDISVESGLKVPAVQQLNNSQQQQPLASSALDGGNSSVQQTTTHVEPINNQLWALSLPNNQGPSSASAEQSSQTVLKSKSDQDTSSRVPLPGEAKSIGRKELPVDLFTASYAPVHAQIPHWHTGPTHAMGFQYYPNAMLVPPYSNPAKSTNPFDINSEATPMQVPQFPSMAYQQGAVPNAGFLSTSSFAPHSPGLMAPQSLSYASGMRPQSPSFSPAMSPTFMGQQIHTNTTTTRVQGIDGFGNDRHIFGDTPQQPTGGYPVPASTNAYPSMGGNPFG</sequence>
<accession>A0ACC1XB53</accession>
<comment type="caution">
    <text evidence="1">The sequence shown here is derived from an EMBL/GenBank/DDBJ whole genome shotgun (WGS) entry which is preliminary data.</text>
</comment>
<organism evidence="1 2">
    <name type="scientific">Melia azedarach</name>
    <name type="common">Chinaberry tree</name>
    <dbReference type="NCBI Taxonomy" id="155640"/>
    <lineage>
        <taxon>Eukaryota</taxon>
        <taxon>Viridiplantae</taxon>
        <taxon>Streptophyta</taxon>
        <taxon>Embryophyta</taxon>
        <taxon>Tracheophyta</taxon>
        <taxon>Spermatophyta</taxon>
        <taxon>Magnoliopsida</taxon>
        <taxon>eudicotyledons</taxon>
        <taxon>Gunneridae</taxon>
        <taxon>Pentapetalae</taxon>
        <taxon>rosids</taxon>
        <taxon>malvids</taxon>
        <taxon>Sapindales</taxon>
        <taxon>Meliaceae</taxon>
        <taxon>Melia</taxon>
    </lineage>
</organism>
<name>A0ACC1XB53_MELAZ</name>